<keyword evidence="3" id="KW-1185">Reference proteome</keyword>
<feature type="non-terminal residue" evidence="2">
    <location>
        <position position="1"/>
    </location>
</feature>
<dbReference type="STRING" id="67767.A0A0J7KCK3"/>
<dbReference type="Proteomes" id="UP000036403">
    <property type="component" value="Unassembled WGS sequence"/>
</dbReference>
<feature type="region of interest" description="Disordered" evidence="1">
    <location>
        <begin position="1"/>
        <end position="34"/>
    </location>
</feature>
<name>A0A0J7KCK3_LASNI</name>
<evidence type="ECO:0000313" key="3">
    <source>
        <dbReference type="Proteomes" id="UP000036403"/>
    </source>
</evidence>
<comment type="caution">
    <text evidence="2">The sequence shown here is derived from an EMBL/GenBank/DDBJ whole genome shotgun (WGS) entry which is preliminary data.</text>
</comment>
<dbReference type="EMBL" id="LBMM01009464">
    <property type="protein sequence ID" value="KMQ88123.1"/>
    <property type="molecule type" value="Genomic_DNA"/>
</dbReference>
<gene>
    <name evidence="2" type="ORF">RF55_12444</name>
</gene>
<sequence length="296" mass="32374">FEQRAKPKAKKALPKTINQPTRLAASMSKDIQPSTDDPLRNAVFCSFGINRRHAIAVAPSTSPAYRSARATINVNPSVGVSALLTRAQRNATHENARDVTTGVTPTLVEISRLCYSELVADDANVQKTILPEYLDYYATALTWLRLISLKVKLRQPITVAERDALLLIENSQLSVPEPILVQLKTLGTIQTMTREHLTPTIPDLPTGIINGHGGYYGQIDVNNHNLYEEIPCMGVLSEAVRQSIGNAAPGPCQSALAKEGLTPNQNLLSFRPLGNRRNEAKNLAFDAGITQDEFPE</sequence>
<evidence type="ECO:0000256" key="1">
    <source>
        <dbReference type="SAM" id="MobiDB-lite"/>
    </source>
</evidence>
<dbReference type="OrthoDB" id="7553303at2759"/>
<organism evidence="2 3">
    <name type="scientific">Lasius niger</name>
    <name type="common">Black garden ant</name>
    <dbReference type="NCBI Taxonomy" id="67767"/>
    <lineage>
        <taxon>Eukaryota</taxon>
        <taxon>Metazoa</taxon>
        <taxon>Ecdysozoa</taxon>
        <taxon>Arthropoda</taxon>
        <taxon>Hexapoda</taxon>
        <taxon>Insecta</taxon>
        <taxon>Pterygota</taxon>
        <taxon>Neoptera</taxon>
        <taxon>Endopterygota</taxon>
        <taxon>Hymenoptera</taxon>
        <taxon>Apocrita</taxon>
        <taxon>Aculeata</taxon>
        <taxon>Formicoidea</taxon>
        <taxon>Formicidae</taxon>
        <taxon>Formicinae</taxon>
        <taxon>Lasius</taxon>
        <taxon>Lasius</taxon>
    </lineage>
</organism>
<feature type="compositionally biased region" description="Basic residues" evidence="1">
    <location>
        <begin position="1"/>
        <end position="13"/>
    </location>
</feature>
<protein>
    <submittedName>
        <fullName evidence="2">Capsid protein</fullName>
    </submittedName>
</protein>
<reference evidence="2 3" key="1">
    <citation type="submission" date="2015-04" db="EMBL/GenBank/DDBJ databases">
        <title>Lasius niger genome sequencing.</title>
        <authorList>
            <person name="Konorov E.A."/>
            <person name="Nikitin M.A."/>
            <person name="Kirill M.V."/>
            <person name="Chang P."/>
        </authorList>
    </citation>
    <scope>NUCLEOTIDE SEQUENCE [LARGE SCALE GENOMIC DNA]</scope>
    <source>
        <tissue evidence="2">Whole</tissue>
    </source>
</reference>
<proteinExistence type="predicted"/>
<dbReference type="PaxDb" id="67767-A0A0J7KCK3"/>
<dbReference type="AlphaFoldDB" id="A0A0J7KCK3"/>
<evidence type="ECO:0000313" key="2">
    <source>
        <dbReference type="EMBL" id="KMQ88123.1"/>
    </source>
</evidence>
<accession>A0A0J7KCK3</accession>